<protein>
    <submittedName>
        <fullName evidence="3">Uncharacterized protein</fullName>
    </submittedName>
</protein>
<accession>A0A914N2B5</accession>
<dbReference type="Proteomes" id="UP000887563">
    <property type="component" value="Unplaced"/>
</dbReference>
<feature type="region of interest" description="Disordered" evidence="1">
    <location>
        <begin position="1"/>
        <end position="32"/>
    </location>
</feature>
<feature type="compositionally biased region" description="Polar residues" evidence="1">
    <location>
        <begin position="21"/>
        <end position="32"/>
    </location>
</feature>
<keyword evidence="2" id="KW-1185">Reference proteome</keyword>
<dbReference type="WBParaSite" id="Minc3s03617g34339">
    <property type="protein sequence ID" value="Minc3s03617g34339"/>
    <property type="gene ID" value="Minc3s03617g34339"/>
</dbReference>
<proteinExistence type="predicted"/>
<dbReference type="AlphaFoldDB" id="A0A914N2B5"/>
<sequence>MKKRLADTQVCPEQRNLDATAPSNASAESGVSSAGLTITVHPAAKAAPILREIIAHGKFH</sequence>
<evidence type="ECO:0000313" key="2">
    <source>
        <dbReference type="Proteomes" id="UP000887563"/>
    </source>
</evidence>
<evidence type="ECO:0000313" key="3">
    <source>
        <dbReference type="WBParaSite" id="Minc3s03617g34339"/>
    </source>
</evidence>
<name>A0A914N2B5_MELIC</name>
<organism evidence="2 3">
    <name type="scientific">Meloidogyne incognita</name>
    <name type="common">Southern root-knot nematode worm</name>
    <name type="synonym">Oxyuris incognita</name>
    <dbReference type="NCBI Taxonomy" id="6306"/>
    <lineage>
        <taxon>Eukaryota</taxon>
        <taxon>Metazoa</taxon>
        <taxon>Ecdysozoa</taxon>
        <taxon>Nematoda</taxon>
        <taxon>Chromadorea</taxon>
        <taxon>Rhabditida</taxon>
        <taxon>Tylenchina</taxon>
        <taxon>Tylenchomorpha</taxon>
        <taxon>Tylenchoidea</taxon>
        <taxon>Meloidogynidae</taxon>
        <taxon>Meloidogyninae</taxon>
        <taxon>Meloidogyne</taxon>
        <taxon>Meloidogyne incognita group</taxon>
    </lineage>
</organism>
<evidence type="ECO:0000256" key="1">
    <source>
        <dbReference type="SAM" id="MobiDB-lite"/>
    </source>
</evidence>
<reference evidence="3" key="1">
    <citation type="submission" date="2022-11" db="UniProtKB">
        <authorList>
            <consortium name="WormBaseParasite"/>
        </authorList>
    </citation>
    <scope>IDENTIFICATION</scope>
</reference>